<dbReference type="PANTHER" id="PTHR11106">
    <property type="entry name" value="GANGLIOSIDE INDUCED DIFFERENTIATION ASSOCIATED PROTEIN 2-RELATED"/>
    <property type="match status" value="1"/>
</dbReference>
<sequence>MPFKIIRSDITKVHADAVVNTANPHVAVGAGVDSAIYAAAGRDRLLKARAKVGTLAAGEVGITKAFDLPARYIIHSSGPAWVDGRHQEPELLRRCYDKALVMAYAHRCKSIAFPLMATGSYGFPKELGIQIAIDAFTSFLQEHEMDITLVVFDDHSYHVSGKWYDDVKSLIDDEYVAEKNLSEYRTLSSYDECQDTARFDEEYLCGQHRPQFMEYGTLAQSGKSSGIHENNSNGSLDDMLKGIYTDSFEKHLQQLINKKRLKNSEVYTAANISKQYFSKLLKGRIKPSKEKVLSLAVGLRLNLDETVDFLGLAGYALSPISQTDKIVEYHIVHKEYSVIKINIVLFDYGLASLSE</sequence>
<comment type="caution">
    <text evidence="3">The sequence shown here is derived from an EMBL/GenBank/DDBJ whole genome shotgun (WGS) entry which is preliminary data.</text>
</comment>
<name>A0ABV1IAH7_9FIRM</name>
<evidence type="ECO:0000259" key="1">
    <source>
        <dbReference type="PROSITE" id="PS50943"/>
    </source>
</evidence>
<keyword evidence="4" id="KW-1185">Reference proteome</keyword>
<gene>
    <name evidence="3" type="ORF">AAAU18_06935</name>
</gene>
<evidence type="ECO:0000313" key="4">
    <source>
        <dbReference type="Proteomes" id="UP001494672"/>
    </source>
</evidence>
<proteinExistence type="predicted"/>
<organism evidence="3 4">
    <name type="scientific">Coprococcus aceti</name>
    <dbReference type="NCBI Taxonomy" id="2981786"/>
    <lineage>
        <taxon>Bacteria</taxon>
        <taxon>Bacillati</taxon>
        <taxon>Bacillota</taxon>
        <taxon>Clostridia</taxon>
        <taxon>Lachnospirales</taxon>
        <taxon>Lachnospiraceae</taxon>
        <taxon>Coprococcus</taxon>
    </lineage>
</organism>
<reference evidence="3 4" key="1">
    <citation type="submission" date="2024-04" db="EMBL/GenBank/DDBJ databases">
        <title>Human intestinal bacterial collection.</title>
        <authorList>
            <person name="Pauvert C."/>
            <person name="Hitch T.C.A."/>
            <person name="Clavel T."/>
        </authorList>
    </citation>
    <scope>NUCLEOTIDE SEQUENCE [LARGE SCALE GENOMIC DNA]</scope>
    <source>
        <strain evidence="3 4">CLA-AA-H181</strain>
    </source>
</reference>
<evidence type="ECO:0000313" key="3">
    <source>
        <dbReference type="EMBL" id="MEQ2592652.1"/>
    </source>
</evidence>
<dbReference type="PROSITE" id="PS50943">
    <property type="entry name" value="HTH_CROC1"/>
    <property type="match status" value="1"/>
</dbReference>
<dbReference type="PANTHER" id="PTHR11106:SF27">
    <property type="entry name" value="MACRO DOMAIN-CONTAINING PROTEIN"/>
    <property type="match status" value="1"/>
</dbReference>
<evidence type="ECO:0000259" key="2">
    <source>
        <dbReference type="PROSITE" id="PS51154"/>
    </source>
</evidence>
<dbReference type="SMART" id="SM00506">
    <property type="entry name" value="A1pp"/>
    <property type="match status" value="1"/>
</dbReference>
<dbReference type="SUPFAM" id="SSF52949">
    <property type="entry name" value="Macro domain-like"/>
    <property type="match status" value="1"/>
</dbReference>
<dbReference type="Pfam" id="PF01661">
    <property type="entry name" value="Macro"/>
    <property type="match status" value="1"/>
</dbReference>
<dbReference type="InterPro" id="IPR010982">
    <property type="entry name" value="Lambda_DNA-bd_dom_sf"/>
</dbReference>
<dbReference type="SMART" id="SM00530">
    <property type="entry name" value="HTH_XRE"/>
    <property type="match status" value="1"/>
</dbReference>
<dbReference type="Gene3D" id="1.10.260.40">
    <property type="entry name" value="lambda repressor-like DNA-binding domains"/>
    <property type="match status" value="1"/>
</dbReference>
<dbReference type="SUPFAM" id="SSF47413">
    <property type="entry name" value="lambda repressor-like DNA-binding domains"/>
    <property type="match status" value="1"/>
</dbReference>
<dbReference type="Gene3D" id="3.40.220.10">
    <property type="entry name" value="Leucine Aminopeptidase, subunit E, domain 1"/>
    <property type="match status" value="1"/>
</dbReference>
<dbReference type="PROSITE" id="PS51154">
    <property type="entry name" value="MACRO"/>
    <property type="match status" value="1"/>
</dbReference>
<feature type="domain" description="HTH cro/C1-type" evidence="1">
    <location>
        <begin position="252"/>
        <end position="306"/>
    </location>
</feature>
<dbReference type="InterPro" id="IPR001387">
    <property type="entry name" value="Cro/C1-type_HTH"/>
</dbReference>
<dbReference type="EMBL" id="JBBNGJ010000004">
    <property type="protein sequence ID" value="MEQ2592652.1"/>
    <property type="molecule type" value="Genomic_DNA"/>
</dbReference>
<protein>
    <submittedName>
        <fullName evidence="3">Macro domain-containing protein</fullName>
    </submittedName>
</protein>
<feature type="domain" description="Macro" evidence="2">
    <location>
        <begin position="1"/>
        <end position="168"/>
    </location>
</feature>
<dbReference type="CDD" id="cd00093">
    <property type="entry name" value="HTH_XRE"/>
    <property type="match status" value="1"/>
</dbReference>
<dbReference type="RefSeq" id="WP_015534014.1">
    <property type="nucleotide sequence ID" value="NZ_JAQDGX010000006.1"/>
</dbReference>
<accession>A0ABV1IAH7</accession>
<dbReference type="InterPro" id="IPR002589">
    <property type="entry name" value="Macro_dom"/>
</dbReference>
<dbReference type="Proteomes" id="UP001494672">
    <property type="component" value="Unassembled WGS sequence"/>
</dbReference>
<dbReference type="InterPro" id="IPR043472">
    <property type="entry name" value="Macro_dom-like"/>
</dbReference>